<evidence type="ECO:0000256" key="1">
    <source>
        <dbReference type="SAM" id="SignalP"/>
    </source>
</evidence>
<dbReference type="AlphaFoldDB" id="A0A6A4R3R9"/>
<gene>
    <name evidence="2" type="ORF">Lalb_Chr01g0005181</name>
</gene>
<sequence>MFLFQFLLRNLVQELVTGGHENSLRNNEQFYFQIKRAAGNYALTEKTWNYISMKTVLERPN</sequence>
<comment type="caution">
    <text evidence="2">The sequence shown here is derived from an EMBL/GenBank/DDBJ whole genome shotgun (WGS) entry which is preliminary data.</text>
</comment>
<proteinExistence type="predicted"/>
<feature type="chain" id="PRO_5025678170" evidence="1">
    <location>
        <begin position="19"/>
        <end position="61"/>
    </location>
</feature>
<feature type="signal peptide" evidence="1">
    <location>
        <begin position="1"/>
        <end position="18"/>
    </location>
</feature>
<name>A0A6A4R3R9_LUPAL</name>
<accession>A0A6A4R3R9</accession>
<evidence type="ECO:0000313" key="3">
    <source>
        <dbReference type="Proteomes" id="UP000447434"/>
    </source>
</evidence>
<reference evidence="3" key="1">
    <citation type="journal article" date="2020" name="Nat. Commun.">
        <title>Genome sequence of the cluster root forming white lupin.</title>
        <authorList>
            <person name="Hufnagel B."/>
            <person name="Marques A."/>
            <person name="Soriano A."/>
            <person name="Marques L."/>
            <person name="Divol F."/>
            <person name="Doumas P."/>
            <person name="Sallet E."/>
            <person name="Mancinotti D."/>
            <person name="Carrere S."/>
            <person name="Marande W."/>
            <person name="Arribat S."/>
            <person name="Keller J."/>
            <person name="Huneau C."/>
            <person name="Blein T."/>
            <person name="Aime D."/>
            <person name="Laguerre M."/>
            <person name="Taylor J."/>
            <person name="Schubert V."/>
            <person name="Nelson M."/>
            <person name="Geu-Flores F."/>
            <person name="Crespi M."/>
            <person name="Gallardo-Guerrero K."/>
            <person name="Delaux P.-M."/>
            <person name="Salse J."/>
            <person name="Berges H."/>
            <person name="Guyot R."/>
            <person name="Gouzy J."/>
            <person name="Peret B."/>
        </authorList>
    </citation>
    <scope>NUCLEOTIDE SEQUENCE [LARGE SCALE GENOMIC DNA]</scope>
    <source>
        <strain evidence="3">cv. Amiga</strain>
    </source>
</reference>
<keyword evidence="1" id="KW-0732">Signal</keyword>
<dbReference type="EMBL" id="WOCE01000001">
    <property type="protein sequence ID" value="KAE9620641.1"/>
    <property type="molecule type" value="Genomic_DNA"/>
</dbReference>
<protein>
    <submittedName>
        <fullName evidence="2">Uncharacterized protein</fullName>
    </submittedName>
</protein>
<organism evidence="2 3">
    <name type="scientific">Lupinus albus</name>
    <name type="common">White lupine</name>
    <name type="synonym">Lupinus termis</name>
    <dbReference type="NCBI Taxonomy" id="3870"/>
    <lineage>
        <taxon>Eukaryota</taxon>
        <taxon>Viridiplantae</taxon>
        <taxon>Streptophyta</taxon>
        <taxon>Embryophyta</taxon>
        <taxon>Tracheophyta</taxon>
        <taxon>Spermatophyta</taxon>
        <taxon>Magnoliopsida</taxon>
        <taxon>eudicotyledons</taxon>
        <taxon>Gunneridae</taxon>
        <taxon>Pentapetalae</taxon>
        <taxon>rosids</taxon>
        <taxon>fabids</taxon>
        <taxon>Fabales</taxon>
        <taxon>Fabaceae</taxon>
        <taxon>Papilionoideae</taxon>
        <taxon>50 kb inversion clade</taxon>
        <taxon>genistoids sensu lato</taxon>
        <taxon>core genistoids</taxon>
        <taxon>Genisteae</taxon>
        <taxon>Lupinus</taxon>
    </lineage>
</organism>
<evidence type="ECO:0000313" key="2">
    <source>
        <dbReference type="EMBL" id="KAE9620641.1"/>
    </source>
</evidence>
<keyword evidence="3" id="KW-1185">Reference proteome</keyword>
<dbReference type="Proteomes" id="UP000447434">
    <property type="component" value="Chromosome 1"/>
</dbReference>